<dbReference type="GO" id="GO:0004014">
    <property type="term" value="F:adenosylmethionine decarboxylase activity"/>
    <property type="evidence" value="ECO:0007669"/>
    <property type="project" value="InterPro"/>
</dbReference>
<accession>A0A2H0U736</accession>
<dbReference type="Pfam" id="PF02675">
    <property type="entry name" value="AdoMet_dc"/>
    <property type="match status" value="1"/>
</dbReference>
<evidence type="ECO:0000256" key="5">
    <source>
        <dbReference type="ARBA" id="ARBA00023115"/>
    </source>
</evidence>
<evidence type="ECO:0000256" key="4">
    <source>
        <dbReference type="ARBA" id="ARBA00023066"/>
    </source>
</evidence>
<evidence type="ECO:0000256" key="3">
    <source>
        <dbReference type="ARBA" id="ARBA00022813"/>
    </source>
</evidence>
<gene>
    <name evidence="10" type="ORF">COU20_03645</name>
</gene>
<keyword evidence="3" id="KW-0068">Autocatalytic cleavage</keyword>
<keyword evidence="4" id="KW-0745">Spermidine biosynthesis</keyword>
<evidence type="ECO:0000256" key="2">
    <source>
        <dbReference type="ARBA" id="ARBA00022793"/>
    </source>
</evidence>
<keyword evidence="7" id="KW-0456">Lyase</keyword>
<dbReference type="AlphaFoldDB" id="A0A2H0U736"/>
<protein>
    <recommendedName>
        <fullName evidence="12">Adenosylmethionine decarboxylase</fullName>
    </recommendedName>
</protein>
<evidence type="ECO:0000256" key="6">
    <source>
        <dbReference type="ARBA" id="ARBA00023145"/>
    </source>
</evidence>
<evidence type="ECO:0000256" key="1">
    <source>
        <dbReference type="ARBA" id="ARBA00001928"/>
    </source>
</evidence>
<dbReference type="SUPFAM" id="SSF56276">
    <property type="entry name" value="S-adenosylmethionine decarboxylase"/>
    <property type="match status" value="1"/>
</dbReference>
<keyword evidence="6" id="KW-0865">Zymogen</keyword>
<evidence type="ECO:0000256" key="9">
    <source>
        <dbReference type="ARBA" id="ARBA00023317"/>
    </source>
</evidence>
<evidence type="ECO:0000313" key="10">
    <source>
        <dbReference type="EMBL" id="PIR82224.1"/>
    </source>
</evidence>
<evidence type="ECO:0008006" key="12">
    <source>
        <dbReference type="Google" id="ProtNLM"/>
    </source>
</evidence>
<comment type="caution">
    <text evidence="10">The sequence shown here is derived from an EMBL/GenBank/DDBJ whole genome shotgun (WGS) entry which is preliminary data.</text>
</comment>
<dbReference type="Gene3D" id="3.60.90.10">
    <property type="entry name" value="S-adenosylmethionine decarboxylase"/>
    <property type="match status" value="1"/>
</dbReference>
<dbReference type="InterPro" id="IPR016067">
    <property type="entry name" value="S-AdoMet_deCO2ase_core"/>
</dbReference>
<dbReference type="Proteomes" id="UP000231379">
    <property type="component" value="Unassembled WGS sequence"/>
</dbReference>
<name>A0A2H0U736_9BACT</name>
<reference evidence="11" key="1">
    <citation type="submission" date="2017-09" db="EMBL/GenBank/DDBJ databases">
        <title>Depth-based differentiation of microbial function through sediment-hosted aquifers and enrichment of novel symbionts in the deep terrestrial subsurface.</title>
        <authorList>
            <person name="Probst A.J."/>
            <person name="Ladd B."/>
            <person name="Jarett J.K."/>
            <person name="Geller-Mcgrath D.E."/>
            <person name="Sieber C.M.K."/>
            <person name="Emerson J.B."/>
            <person name="Anantharaman K."/>
            <person name="Thomas B.C."/>
            <person name="Malmstrom R."/>
            <person name="Stieglmeier M."/>
            <person name="Klingl A."/>
            <person name="Woyke T."/>
            <person name="Ryan C.M."/>
            <person name="Banfield J.F."/>
        </authorList>
    </citation>
    <scope>NUCLEOTIDE SEQUENCE [LARGE SCALE GENOMIC DNA]</scope>
</reference>
<evidence type="ECO:0000313" key="11">
    <source>
        <dbReference type="Proteomes" id="UP000231379"/>
    </source>
</evidence>
<sequence length="152" mass="17088">MTVERPYRRTTTITLRECAELGAIFSPMGEGDASRLTQAIATLLLSAGFCITQDPVTHGYDVTMRPFGTGFGYTFVAILSESHCAIHTYPEEQYGVTVEVEFNLCYLNCDHSEKIEEARLRLIDLFRPRCVEEVEHSRKRYFTPIAASVVAA</sequence>
<keyword evidence="8" id="KW-0704">Schiff base</keyword>
<dbReference type="GO" id="GO:0008295">
    <property type="term" value="P:spermidine biosynthetic process"/>
    <property type="evidence" value="ECO:0007669"/>
    <property type="project" value="UniProtKB-KW"/>
</dbReference>
<dbReference type="InterPro" id="IPR003826">
    <property type="entry name" value="AdoMetDC_fam_prok"/>
</dbReference>
<organism evidence="10 11">
    <name type="scientific">Candidatus Kaiserbacteria bacterium CG10_big_fil_rev_8_21_14_0_10_59_10</name>
    <dbReference type="NCBI Taxonomy" id="1974612"/>
    <lineage>
        <taxon>Bacteria</taxon>
        <taxon>Candidatus Kaiseribacteriota</taxon>
    </lineage>
</organism>
<dbReference type="EMBL" id="PFBM01000021">
    <property type="protein sequence ID" value="PIR82224.1"/>
    <property type="molecule type" value="Genomic_DNA"/>
</dbReference>
<keyword evidence="5" id="KW-0620">Polyamine biosynthesis</keyword>
<keyword evidence="2" id="KW-0210">Decarboxylase</keyword>
<evidence type="ECO:0000256" key="8">
    <source>
        <dbReference type="ARBA" id="ARBA00023270"/>
    </source>
</evidence>
<comment type="cofactor">
    <cofactor evidence="1">
        <name>pyruvate</name>
        <dbReference type="ChEBI" id="CHEBI:15361"/>
    </cofactor>
</comment>
<keyword evidence="9" id="KW-0670">Pyruvate</keyword>
<evidence type="ECO:0000256" key="7">
    <source>
        <dbReference type="ARBA" id="ARBA00023239"/>
    </source>
</evidence>
<proteinExistence type="predicted"/>